<feature type="domain" description="ABC transporter" evidence="2">
    <location>
        <begin position="30"/>
        <end position="136"/>
    </location>
</feature>
<dbReference type="Pfam" id="PF00005">
    <property type="entry name" value="ABC_tran"/>
    <property type="match status" value="1"/>
</dbReference>
<keyword evidence="4" id="KW-1185">Reference proteome</keyword>
<proteinExistence type="predicted"/>
<dbReference type="SUPFAM" id="SSF52540">
    <property type="entry name" value="P-loop containing nucleoside triphosphate hydrolases"/>
    <property type="match status" value="1"/>
</dbReference>
<sequence>MPSLHLHALVWPAHGARYHLTLTVPSGRSAVIGTTPDPGTALADVVLGLARPLAGAVRLDGRDITDAPPGERGITLVPVGGGLLPHLNVERNVAYGGDPAHAADRLRDLRLTGMRKRHPHELSPAQRLRVAVARALGHPRNPGVIVFEDRAGQVSCRPAVSAAQAYGATVLVITDRESGALADGAVRPEELHDAT</sequence>
<dbReference type="PANTHER" id="PTHR42781:SF4">
    <property type="entry name" value="SPERMIDINE_PUTRESCINE IMPORT ATP-BINDING PROTEIN POTA"/>
    <property type="match status" value="1"/>
</dbReference>
<gene>
    <name evidence="3" type="ORF">GCM10010151_35560</name>
</gene>
<organism evidence="3 4">
    <name type="scientific">Actinoallomurus spadix</name>
    <dbReference type="NCBI Taxonomy" id="79912"/>
    <lineage>
        <taxon>Bacteria</taxon>
        <taxon>Bacillati</taxon>
        <taxon>Actinomycetota</taxon>
        <taxon>Actinomycetes</taxon>
        <taxon>Streptosporangiales</taxon>
        <taxon>Thermomonosporaceae</taxon>
        <taxon>Actinoallomurus</taxon>
    </lineage>
</organism>
<comment type="caution">
    <text evidence="3">The sequence shown here is derived from an EMBL/GenBank/DDBJ whole genome shotgun (WGS) entry which is preliminary data.</text>
</comment>
<dbReference type="InterPro" id="IPR027417">
    <property type="entry name" value="P-loop_NTPase"/>
</dbReference>
<accession>A0ABP3GE72</accession>
<evidence type="ECO:0000259" key="2">
    <source>
        <dbReference type="Pfam" id="PF00005"/>
    </source>
</evidence>
<evidence type="ECO:0000313" key="3">
    <source>
        <dbReference type="EMBL" id="GAA0342846.1"/>
    </source>
</evidence>
<evidence type="ECO:0000256" key="1">
    <source>
        <dbReference type="ARBA" id="ARBA00022448"/>
    </source>
</evidence>
<name>A0ABP3GE72_9ACTN</name>
<dbReference type="PANTHER" id="PTHR42781">
    <property type="entry name" value="SPERMIDINE/PUTRESCINE IMPORT ATP-BINDING PROTEIN POTA"/>
    <property type="match status" value="1"/>
</dbReference>
<dbReference type="Proteomes" id="UP001501822">
    <property type="component" value="Unassembled WGS sequence"/>
</dbReference>
<dbReference type="Gene3D" id="3.40.50.300">
    <property type="entry name" value="P-loop containing nucleotide triphosphate hydrolases"/>
    <property type="match status" value="1"/>
</dbReference>
<dbReference type="InterPro" id="IPR050093">
    <property type="entry name" value="ABC_SmlMolc_Importer"/>
</dbReference>
<reference evidence="4" key="1">
    <citation type="journal article" date="2019" name="Int. J. Syst. Evol. Microbiol.">
        <title>The Global Catalogue of Microorganisms (GCM) 10K type strain sequencing project: providing services to taxonomists for standard genome sequencing and annotation.</title>
        <authorList>
            <consortium name="The Broad Institute Genomics Platform"/>
            <consortium name="The Broad Institute Genome Sequencing Center for Infectious Disease"/>
            <person name="Wu L."/>
            <person name="Ma J."/>
        </authorList>
    </citation>
    <scope>NUCLEOTIDE SEQUENCE [LARGE SCALE GENOMIC DNA]</scope>
    <source>
        <strain evidence="4">JCM 3146</strain>
    </source>
</reference>
<dbReference type="InterPro" id="IPR003439">
    <property type="entry name" value="ABC_transporter-like_ATP-bd"/>
</dbReference>
<keyword evidence="1" id="KW-0813">Transport</keyword>
<protein>
    <recommendedName>
        <fullName evidence="2">ABC transporter domain-containing protein</fullName>
    </recommendedName>
</protein>
<dbReference type="EMBL" id="BAAABM010000029">
    <property type="protein sequence ID" value="GAA0342846.1"/>
    <property type="molecule type" value="Genomic_DNA"/>
</dbReference>
<evidence type="ECO:0000313" key="4">
    <source>
        <dbReference type="Proteomes" id="UP001501822"/>
    </source>
</evidence>
<dbReference type="RefSeq" id="WP_252798776.1">
    <property type="nucleotide sequence ID" value="NZ_BAAABM010000029.1"/>
</dbReference>